<name>A0A7X0JRV9_9GAMM</name>
<dbReference type="Proteomes" id="UP000528457">
    <property type="component" value="Unassembled WGS sequence"/>
</dbReference>
<dbReference type="InterPro" id="IPR036390">
    <property type="entry name" value="WH_DNA-bd_sf"/>
</dbReference>
<keyword evidence="3" id="KW-0238">DNA-binding</keyword>
<dbReference type="Gene3D" id="1.10.10.10">
    <property type="entry name" value="Winged helix-like DNA-binding domain superfamily/Winged helix DNA-binding domain"/>
    <property type="match status" value="1"/>
</dbReference>
<dbReference type="Pfam" id="PF03965">
    <property type="entry name" value="Penicillinase_R"/>
    <property type="match status" value="1"/>
</dbReference>
<evidence type="ECO:0000256" key="2">
    <source>
        <dbReference type="ARBA" id="ARBA00023015"/>
    </source>
</evidence>
<sequence length="131" mass="14679">MTKTPHKLSRRERQILDVLYEKQQASAKDVQAGIDDAPSYSSIRALLARMVEKGLVSHTQEGAKYLYSPITAKDDASQSAIGRLVRTFFDGSAIKAASALIGNAEEQLDEKELESLEKMIRQARERKQQEK</sequence>
<dbReference type="AlphaFoldDB" id="A0A7X0JRV9"/>
<evidence type="ECO:0000256" key="4">
    <source>
        <dbReference type="ARBA" id="ARBA00023163"/>
    </source>
</evidence>
<dbReference type="EMBL" id="JACHHT010000001">
    <property type="protein sequence ID" value="MBB6520493.1"/>
    <property type="molecule type" value="Genomic_DNA"/>
</dbReference>
<dbReference type="PIRSF" id="PIRSF019455">
    <property type="entry name" value="CopR_AtkY"/>
    <property type="match status" value="1"/>
</dbReference>
<dbReference type="RefSeq" id="WP_166851051.1">
    <property type="nucleotide sequence ID" value="NZ_JAAONY010000001.1"/>
</dbReference>
<reference evidence="6 7" key="1">
    <citation type="submission" date="2020-08" db="EMBL/GenBank/DDBJ databases">
        <title>Genomic Encyclopedia of Type Strains, Phase IV (KMG-IV): sequencing the most valuable type-strain genomes for metagenomic binning, comparative biology and taxonomic classification.</title>
        <authorList>
            <person name="Goeker M."/>
        </authorList>
    </citation>
    <scope>NUCLEOTIDE SEQUENCE [LARGE SCALE GENOMIC DNA]</scope>
    <source>
        <strain evidence="6 7">DSM 22368</strain>
    </source>
</reference>
<keyword evidence="4" id="KW-0804">Transcription</keyword>
<comment type="caution">
    <text evidence="6">The sequence shown here is derived from an EMBL/GenBank/DDBJ whole genome shotgun (WGS) entry which is preliminary data.</text>
</comment>
<dbReference type="GO" id="GO:0003677">
    <property type="term" value="F:DNA binding"/>
    <property type="evidence" value="ECO:0007669"/>
    <property type="project" value="UniProtKB-KW"/>
</dbReference>
<dbReference type="SUPFAM" id="SSF46785">
    <property type="entry name" value="Winged helix' DNA-binding domain"/>
    <property type="match status" value="1"/>
</dbReference>
<keyword evidence="5" id="KW-0175">Coiled coil</keyword>
<comment type="similarity">
    <text evidence="1">Belongs to the BlaI transcriptional regulatory family.</text>
</comment>
<dbReference type="InterPro" id="IPR005650">
    <property type="entry name" value="BlaI_family"/>
</dbReference>
<organism evidence="6 7">
    <name type="scientific">Pseudoteredinibacter isoporae</name>
    <dbReference type="NCBI Taxonomy" id="570281"/>
    <lineage>
        <taxon>Bacteria</taxon>
        <taxon>Pseudomonadati</taxon>
        <taxon>Pseudomonadota</taxon>
        <taxon>Gammaproteobacteria</taxon>
        <taxon>Cellvibrionales</taxon>
        <taxon>Cellvibrionaceae</taxon>
        <taxon>Pseudoteredinibacter</taxon>
    </lineage>
</organism>
<evidence type="ECO:0000313" key="7">
    <source>
        <dbReference type="Proteomes" id="UP000528457"/>
    </source>
</evidence>
<feature type="coiled-coil region" evidence="5">
    <location>
        <begin position="94"/>
        <end position="126"/>
    </location>
</feature>
<evidence type="ECO:0000256" key="5">
    <source>
        <dbReference type="SAM" id="Coils"/>
    </source>
</evidence>
<keyword evidence="2" id="KW-0805">Transcription regulation</keyword>
<keyword evidence="7" id="KW-1185">Reference proteome</keyword>
<evidence type="ECO:0000256" key="3">
    <source>
        <dbReference type="ARBA" id="ARBA00023125"/>
    </source>
</evidence>
<gene>
    <name evidence="6" type="ORF">HNR48_000771</name>
</gene>
<dbReference type="InParanoid" id="A0A7X0JRV9"/>
<evidence type="ECO:0000313" key="6">
    <source>
        <dbReference type="EMBL" id="MBB6520493.1"/>
    </source>
</evidence>
<evidence type="ECO:0000256" key="1">
    <source>
        <dbReference type="ARBA" id="ARBA00011046"/>
    </source>
</evidence>
<dbReference type="InterPro" id="IPR036388">
    <property type="entry name" value="WH-like_DNA-bd_sf"/>
</dbReference>
<accession>A0A7X0JRV9</accession>
<proteinExistence type="inferred from homology"/>
<dbReference type="GO" id="GO:0045892">
    <property type="term" value="P:negative regulation of DNA-templated transcription"/>
    <property type="evidence" value="ECO:0007669"/>
    <property type="project" value="InterPro"/>
</dbReference>
<protein>
    <submittedName>
        <fullName evidence="6">Putative transcriptional regulator</fullName>
    </submittedName>
</protein>